<dbReference type="Proteomes" id="UP000275368">
    <property type="component" value="Chromosome"/>
</dbReference>
<name>A0A3G9J0V6_9BACL</name>
<evidence type="ECO:0000313" key="2">
    <source>
        <dbReference type="Proteomes" id="UP000275368"/>
    </source>
</evidence>
<accession>A0A3G9J0V6</accession>
<dbReference type="EMBL" id="AP019308">
    <property type="protein sequence ID" value="BBH24386.1"/>
    <property type="molecule type" value="Genomic_DNA"/>
</dbReference>
<sequence length="42" mass="4767">MADDMTNEIHAIFKDVPDQSGLVIDWSVLVKMLEHIAEKGLR</sequence>
<organism evidence="1 2">
    <name type="scientific">Paenibacillus baekrokdamisoli</name>
    <dbReference type="NCBI Taxonomy" id="1712516"/>
    <lineage>
        <taxon>Bacteria</taxon>
        <taxon>Bacillati</taxon>
        <taxon>Bacillota</taxon>
        <taxon>Bacilli</taxon>
        <taxon>Bacillales</taxon>
        <taxon>Paenibacillaceae</taxon>
        <taxon>Paenibacillus</taxon>
    </lineage>
</organism>
<reference evidence="1 2" key="1">
    <citation type="submission" date="2018-11" db="EMBL/GenBank/DDBJ databases">
        <title>Complete genome sequence of Paenibacillus baekrokdamisoli strain KCTC 33723.</title>
        <authorList>
            <person name="Kang S.W."/>
            <person name="Lee K.C."/>
            <person name="Kim K.K."/>
            <person name="Kim J.S."/>
            <person name="Kim D.S."/>
            <person name="Ko S.H."/>
            <person name="Yang S.H."/>
            <person name="Lee J.S."/>
        </authorList>
    </citation>
    <scope>NUCLEOTIDE SEQUENCE [LARGE SCALE GENOMIC DNA]</scope>
    <source>
        <strain evidence="1 2">KCTC 33723</strain>
    </source>
</reference>
<keyword evidence="2" id="KW-1185">Reference proteome</keyword>
<dbReference type="KEGG" id="pbk:Back11_57310"/>
<protein>
    <submittedName>
        <fullName evidence="1">Uncharacterized protein</fullName>
    </submittedName>
</protein>
<gene>
    <name evidence="1" type="ORF">Back11_57310</name>
</gene>
<evidence type="ECO:0000313" key="1">
    <source>
        <dbReference type="EMBL" id="BBH24386.1"/>
    </source>
</evidence>
<proteinExistence type="predicted"/>
<dbReference type="AlphaFoldDB" id="A0A3G9J0V6"/>